<dbReference type="GeneID" id="33560566"/>
<dbReference type="Proteomes" id="UP000193218">
    <property type="component" value="Unassembled WGS sequence"/>
</dbReference>
<dbReference type="InParanoid" id="A0A1Y1U7C9"/>
<dbReference type="EMBL" id="NBSH01000021">
    <property type="protein sequence ID" value="ORX33444.1"/>
    <property type="molecule type" value="Genomic_DNA"/>
</dbReference>
<reference evidence="1 2" key="1">
    <citation type="submission" date="2017-03" db="EMBL/GenBank/DDBJ databases">
        <title>Widespread Adenine N6-methylation of Active Genes in Fungi.</title>
        <authorList>
            <consortium name="DOE Joint Genome Institute"/>
            <person name="Mondo S.J."/>
            <person name="Dannebaum R.O."/>
            <person name="Kuo R.C."/>
            <person name="Louie K.B."/>
            <person name="Bewick A.J."/>
            <person name="Labutti K."/>
            <person name="Haridas S."/>
            <person name="Kuo A."/>
            <person name="Salamov A."/>
            <person name="Ahrendt S.R."/>
            <person name="Lau R."/>
            <person name="Bowen B.P."/>
            <person name="Lipzen A."/>
            <person name="Sullivan W."/>
            <person name="Andreopoulos W.B."/>
            <person name="Clum A."/>
            <person name="Lindquist E."/>
            <person name="Daum C."/>
            <person name="Northen T.R."/>
            <person name="Ramamoorthy G."/>
            <person name="Schmitz R.J."/>
            <person name="Gryganskyi A."/>
            <person name="Culley D."/>
            <person name="Magnuson J."/>
            <person name="James T.Y."/>
            <person name="O'Malley M.A."/>
            <person name="Stajich J.E."/>
            <person name="Spatafora J.W."/>
            <person name="Visel A."/>
            <person name="Grigoriev I.V."/>
        </authorList>
    </citation>
    <scope>NUCLEOTIDE SEQUENCE [LARGE SCALE GENOMIC DNA]</scope>
    <source>
        <strain evidence="1 2">NRRL Y-17943</strain>
    </source>
</reference>
<sequence>MSSIELDAEAISALHIPAVGGKITEKLRDGLAKVQRVQTRHRVNIVDHWGGSQFFNGAKVLEIGCGQGDMSTVIATAVGSAGAGQITAWDPAPGSYGAPLTMSEAHETLTSNKELDNLKFVIDSPIDTVLTSEASYTHAVLVHSLYYFESEAVLLETFRRLATNTPAIKYLCLAEYALRADIVEQVPHLLSVLAQAAVHALHSDDKATNKSPSSNVRTVVGPGRIIELATEAGWKLCTKDDGSSHEATFTPDADLQDGSWEAQTVGDKSWELDIRGEGNQTRKSAASALEAFQNSTATSLTSLRATSRKTATMPVWCAVFERKS</sequence>
<name>A0A1Y1U7C9_9TREE</name>
<dbReference type="OrthoDB" id="8300214at2759"/>
<dbReference type="RefSeq" id="XP_021867779.1">
    <property type="nucleotide sequence ID" value="XM_022018757.1"/>
</dbReference>
<dbReference type="STRING" id="4999.A0A1Y1U7C9"/>
<accession>A0A1Y1U7C9</accession>
<evidence type="ECO:0000313" key="1">
    <source>
        <dbReference type="EMBL" id="ORX33444.1"/>
    </source>
</evidence>
<organism evidence="1 2">
    <name type="scientific">Kockovaella imperatae</name>
    <dbReference type="NCBI Taxonomy" id="4999"/>
    <lineage>
        <taxon>Eukaryota</taxon>
        <taxon>Fungi</taxon>
        <taxon>Dikarya</taxon>
        <taxon>Basidiomycota</taxon>
        <taxon>Agaricomycotina</taxon>
        <taxon>Tremellomycetes</taxon>
        <taxon>Tremellales</taxon>
        <taxon>Cuniculitremaceae</taxon>
        <taxon>Kockovaella</taxon>
    </lineage>
</organism>
<dbReference type="SUPFAM" id="SSF53335">
    <property type="entry name" value="S-adenosyl-L-methionine-dependent methyltransferases"/>
    <property type="match status" value="1"/>
</dbReference>
<evidence type="ECO:0000313" key="2">
    <source>
        <dbReference type="Proteomes" id="UP000193218"/>
    </source>
</evidence>
<dbReference type="AlphaFoldDB" id="A0A1Y1U7C9"/>
<evidence type="ECO:0008006" key="3">
    <source>
        <dbReference type="Google" id="ProtNLM"/>
    </source>
</evidence>
<protein>
    <recommendedName>
        <fullName evidence="3">Methyltransferase domain-containing protein</fullName>
    </recommendedName>
</protein>
<comment type="caution">
    <text evidence="1">The sequence shown here is derived from an EMBL/GenBank/DDBJ whole genome shotgun (WGS) entry which is preliminary data.</text>
</comment>
<gene>
    <name evidence="1" type="ORF">BD324DRAFT_654156</name>
</gene>
<keyword evidence="2" id="KW-1185">Reference proteome</keyword>
<proteinExistence type="predicted"/>
<dbReference type="Gene3D" id="3.40.50.150">
    <property type="entry name" value="Vaccinia Virus protein VP39"/>
    <property type="match status" value="1"/>
</dbReference>
<dbReference type="InterPro" id="IPR029063">
    <property type="entry name" value="SAM-dependent_MTases_sf"/>
</dbReference>